<keyword evidence="3" id="KW-0449">Lipoprotein</keyword>
<protein>
    <submittedName>
        <fullName evidence="3">Surface lipoprotein assembly modifier</fullName>
    </submittedName>
</protein>
<dbReference type="Pfam" id="PF04575">
    <property type="entry name" value="SlipAM"/>
    <property type="match status" value="1"/>
</dbReference>
<dbReference type="Proteomes" id="UP001226762">
    <property type="component" value="Unassembled WGS sequence"/>
</dbReference>
<feature type="chain" id="PRO_5041908588" evidence="1">
    <location>
        <begin position="25"/>
        <end position="479"/>
    </location>
</feature>
<dbReference type="AlphaFoldDB" id="A0AAE3WCH9"/>
<gene>
    <name evidence="3" type="ORF">NO357_04980</name>
</gene>
<keyword evidence="4" id="KW-1185">Reference proteome</keyword>
<reference evidence="3" key="1">
    <citation type="submission" date="2022-07" db="EMBL/GenBank/DDBJ databases">
        <authorList>
            <person name="Otstavnykh N."/>
            <person name="Isaeva M."/>
            <person name="Bystritskaya E."/>
        </authorList>
    </citation>
    <scope>NUCLEOTIDE SEQUENCE</scope>
    <source>
        <strain evidence="3">KCTC 52189</strain>
    </source>
</reference>
<organism evidence="3 4">
    <name type="scientific">Marimonas arenosa</name>
    <dbReference type="NCBI Taxonomy" id="1795305"/>
    <lineage>
        <taxon>Bacteria</taxon>
        <taxon>Pseudomonadati</taxon>
        <taxon>Pseudomonadota</taxon>
        <taxon>Alphaproteobacteria</taxon>
        <taxon>Rhodobacterales</taxon>
        <taxon>Paracoccaceae</taxon>
        <taxon>Marimonas</taxon>
    </lineage>
</organism>
<dbReference type="Gene3D" id="1.25.40.10">
    <property type="entry name" value="Tetratricopeptide repeat domain"/>
    <property type="match status" value="1"/>
</dbReference>
<proteinExistence type="predicted"/>
<dbReference type="SUPFAM" id="SSF48452">
    <property type="entry name" value="TPR-like"/>
    <property type="match status" value="1"/>
</dbReference>
<evidence type="ECO:0000259" key="2">
    <source>
        <dbReference type="Pfam" id="PF04575"/>
    </source>
</evidence>
<keyword evidence="1" id="KW-0732">Signal</keyword>
<sequence length="479" mass="52704">MCLKRAVRCALAAALLFAAAPSGAEDRSVTLSIPQARSAALAAYSNGDYALAIQLAKGLLQADPEDPQAYYIIAHAYSRLGDAGLSRRAAGYAFRYSDHELDRYNTAQLAARMALKDERHTLAQYWLRRSYDYVPNERLRKQAVADFKLLRAQNPWTVQLGFSVDPSDNVNSGAQDPVNDIDGLDTTPLDLTPSALALSGTTVNARVNGAYRLSRSRNAETHLQFHASTRQVILSREARQQLQSSPFPSEQALTGADFSSIYAKIGLSHAFRLGTSPEAPKGNGYGRLRAAYAESWYSGQRYFRAYSLEAERGFRLSGSRNLSLAAEVTRRNYDRPNRESTTGELSAVLRQDLAGGDQLALGLSVAETESDYGNFRKRRAALHLGYDVGRKIGPAKLSFVIGASLSEYPEYRLLTGLFTLTTLQREDKSLFGGVTVHFEDYGFAGFAPTLSLRGRKTESNVGRFDTEEMTLSIGLRSNF</sequence>
<dbReference type="InterPro" id="IPR011990">
    <property type="entry name" value="TPR-like_helical_dom_sf"/>
</dbReference>
<accession>A0AAE3WCH9</accession>
<feature type="domain" description="Surface lipoprotein assembly modifier C-terminal" evidence="2">
    <location>
        <begin position="286"/>
        <end position="464"/>
    </location>
</feature>
<evidence type="ECO:0000313" key="4">
    <source>
        <dbReference type="Proteomes" id="UP001226762"/>
    </source>
</evidence>
<evidence type="ECO:0000256" key="1">
    <source>
        <dbReference type="SAM" id="SignalP"/>
    </source>
</evidence>
<dbReference type="InterPro" id="IPR007655">
    <property type="entry name" value="Slam_C"/>
</dbReference>
<name>A0AAE3WCH9_9RHOB</name>
<comment type="caution">
    <text evidence="3">The sequence shown here is derived from an EMBL/GenBank/DDBJ whole genome shotgun (WGS) entry which is preliminary data.</text>
</comment>
<reference evidence="3" key="2">
    <citation type="submission" date="2023-02" db="EMBL/GenBank/DDBJ databases">
        <title>'Rhodoalgimonas zhirmunskyi' gen. nov., isolated from a red alga.</title>
        <authorList>
            <person name="Nedashkovskaya O.I."/>
            <person name="Otstavnykh N.Y."/>
            <person name="Bystritskaya E.P."/>
            <person name="Balabanova L.A."/>
            <person name="Isaeva M.P."/>
        </authorList>
    </citation>
    <scope>NUCLEOTIDE SEQUENCE</scope>
    <source>
        <strain evidence="3">KCTC 52189</strain>
    </source>
</reference>
<evidence type="ECO:0000313" key="3">
    <source>
        <dbReference type="EMBL" id="MDQ2089252.1"/>
    </source>
</evidence>
<dbReference type="EMBL" id="JANHAX010000001">
    <property type="protein sequence ID" value="MDQ2089252.1"/>
    <property type="molecule type" value="Genomic_DNA"/>
</dbReference>
<feature type="signal peptide" evidence="1">
    <location>
        <begin position="1"/>
        <end position="24"/>
    </location>
</feature>